<dbReference type="Pfam" id="PF13240">
    <property type="entry name" value="Zn_Ribbon_1"/>
    <property type="match status" value="1"/>
</dbReference>
<dbReference type="RefSeq" id="WP_016174935.1">
    <property type="nucleotide sequence ID" value="NZ_KE136389.1"/>
</dbReference>
<dbReference type="Pfam" id="PF00092">
    <property type="entry name" value="VWA"/>
    <property type="match status" value="1"/>
</dbReference>
<dbReference type="Proteomes" id="UP000014136">
    <property type="component" value="Unassembled WGS sequence"/>
</dbReference>
<feature type="region of interest" description="Disordered" evidence="1">
    <location>
        <begin position="77"/>
        <end position="129"/>
    </location>
</feature>
<dbReference type="Gene3D" id="3.40.710.10">
    <property type="entry name" value="DD-peptidase/beta-lactamase superfamily"/>
    <property type="match status" value="1"/>
</dbReference>
<proteinExistence type="predicted"/>
<dbReference type="CDD" id="cd00198">
    <property type="entry name" value="vWFA"/>
    <property type="match status" value="1"/>
</dbReference>
<feature type="domain" description="VWFA" evidence="3">
    <location>
        <begin position="201"/>
        <end position="370"/>
    </location>
</feature>
<keyword evidence="2" id="KW-0812">Transmembrane</keyword>
<dbReference type="SUPFAM" id="SSF56601">
    <property type="entry name" value="beta-lactamase/transpeptidase-like"/>
    <property type="match status" value="1"/>
</dbReference>
<evidence type="ECO:0000259" key="3">
    <source>
        <dbReference type="PROSITE" id="PS50234"/>
    </source>
</evidence>
<dbReference type="EMBL" id="AHYT01000004">
    <property type="protein sequence ID" value="EOT29185.1"/>
    <property type="molecule type" value="Genomic_DNA"/>
</dbReference>
<feature type="region of interest" description="Disordered" evidence="1">
    <location>
        <begin position="25"/>
        <end position="49"/>
    </location>
</feature>
<dbReference type="InterPro" id="IPR002035">
    <property type="entry name" value="VWF_A"/>
</dbReference>
<evidence type="ECO:0000256" key="1">
    <source>
        <dbReference type="SAM" id="MobiDB-lite"/>
    </source>
</evidence>
<feature type="transmembrane region" description="Helical" evidence="2">
    <location>
        <begin position="54"/>
        <end position="73"/>
    </location>
</feature>
<keyword evidence="5" id="KW-1185">Reference proteome</keyword>
<dbReference type="Gene3D" id="3.40.50.410">
    <property type="entry name" value="von Willebrand factor, type A domain"/>
    <property type="match status" value="1"/>
</dbReference>
<dbReference type="STRING" id="41997.RV16_GL001423"/>
<evidence type="ECO:0000313" key="5">
    <source>
        <dbReference type="Proteomes" id="UP000014136"/>
    </source>
</evidence>
<dbReference type="OrthoDB" id="9775096at2"/>
<dbReference type="PROSITE" id="PS50234">
    <property type="entry name" value="VWFA"/>
    <property type="match status" value="1"/>
</dbReference>
<dbReference type="SMART" id="SM00327">
    <property type="entry name" value="VWA"/>
    <property type="match status" value="1"/>
</dbReference>
<evidence type="ECO:0000256" key="2">
    <source>
        <dbReference type="SAM" id="Phobius"/>
    </source>
</evidence>
<dbReference type="GO" id="GO:0030655">
    <property type="term" value="P:beta-lactam antibiotic catabolic process"/>
    <property type="evidence" value="ECO:0007669"/>
    <property type="project" value="InterPro"/>
</dbReference>
<dbReference type="InterPro" id="IPR036465">
    <property type="entry name" value="vWFA_dom_sf"/>
</dbReference>
<dbReference type="InterPro" id="IPR012338">
    <property type="entry name" value="Beta-lactam/transpept-like"/>
</dbReference>
<name>S0NIC6_9ENTE</name>
<dbReference type="AlphaFoldDB" id="S0NIC6"/>
<evidence type="ECO:0000313" key="4">
    <source>
        <dbReference type="EMBL" id="EOT29185.1"/>
    </source>
</evidence>
<protein>
    <recommendedName>
        <fullName evidence="3">VWFA domain-containing protein</fullName>
    </recommendedName>
</protein>
<dbReference type="HOGENOM" id="CLU_426253_0_0_9"/>
<dbReference type="PATRIC" id="fig|1139996.3.peg.1120"/>
<dbReference type="GO" id="GO:0008800">
    <property type="term" value="F:beta-lactamase activity"/>
    <property type="evidence" value="ECO:0007669"/>
    <property type="project" value="InterPro"/>
</dbReference>
<dbReference type="InterPro" id="IPR045155">
    <property type="entry name" value="Beta-lactam_cat"/>
</dbReference>
<dbReference type="InterPro" id="IPR026870">
    <property type="entry name" value="Zinc_ribbon_dom"/>
</dbReference>
<keyword evidence="2" id="KW-1133">Transmembrane helix</keyword>
<organism evidence="4 5">
    <name type="scientific">Enterococcus saccharolyticus subsp. saccharolyticus ATCC 43076</name>
    <dbReference type="NCBI Taxonomy" id="1139996"/>
    <lineage>
        <taxon>Bacteria</taxon>
        <taxon>Bacillati</taxon>
        <taxon>Bacillota</taxon>
        <taxon>Bacilli</taxon>
        <taxon>Lactobacillales</taxon>
        <taxon>Enterococcaceae</taxon>
        <taxon>Enterococcus</taxon>
    </lineage>
</organism>
<gene>
    <name evidence="4" type="ORF">OMQ_01137</name>
</gene>
<accession>S0NIC6</accession>
<keyword evidence="2" id="KW-0472">Membrane</keyword>
<dbReference type="Pfam" id="PF13354">
    <property type="entry name" value="Beta-lactamase2"/>
    <property type="match status" value="1"/>
</dbReference>
<dbReference type="eggNOG" id="COG2304">
    <property type="taxonomic scope" value="Bacteria"/>
</dbReference>
<feature type="compositionally biased region" description="Basic and acidic residues" evidence="1">
    <location>
        <begin position="98"/>
        <end position="128"/>
    </location>
</feature>
<dbReference type="SUPFAM" id="SSF53300">
    <property type="entry name" value="vWA-like"/>
    <property type="match status" value="1"/>
</dbReference>
<sequence>MFCTNCGHKNDEHAKFCEDCGKPMQDEPTTQSLNQAPPPVTPTTKTGNKKSRPIVISALILVVCFSAGGIWYFQSQDKSPMSSKTEGESFNLVEESEETSREETQEKAKKKPTKESTEEIEEKNDTKTVKNKQALRMQISQIDNSAFPTMTLYTQIKDRNNQTIADIKKDTFEVKEIGPDGKEQNLAIKDILPVEESTEMNINLVLDQSGSMDEDNKINNAKVAASKFIDEILSNQNNHVEITSFDSYVHNVQAFSSDNQKLKQAIDSIELGDQTALYDALYDALIQTNQTTGARFVIAFTDGDENASLHSENEVIELSKQTGIPVYIIGIGSDINAAYLESFTASCNGDYYSAEVEDLSTVLLDIYEDIYSQQKDLYKVTYTSKANDKLDQYYTVSVSAAKKSAFNGQAKLEYMPQDNIAAIDNRNILDIIEAKTDVENVAVAIVDLKTNVEFRVGNARQSYVASGFYAPIYTVASTVDQDVADQMMKTMDNDAGNTLIDEFGGLSSVTDALSDQGYTQTTFNRKFGDVKASEAGNENYTSAVDSAKILRDIYDNDGYKNMNWDLTKDGIVLPANVKTYAHRGQGIGAAYNVFAIIETDDVKYGIAIMTAHTGSNNKEAQAVAVPMISDILAEVHKGMTGH</sequence>
<comment type="caution">
    <text evidence="4">The sequence shown here is derived from an EMBL/GenBank/DDBJ whole genome shotgun (WGS) entry which is preliminary data.</text>
</comment>
<reference evidence="4 5" key="1">
    <citation type="submission" date="2013-03" db="EMBL/GenBank/DDBJ databases">
        <title>The Genome Sequence of Enterococcus saccharolyticus ATCC_43076 (Illumina only assembly).</title>
        <authorList>
            <consortium name="The Broad Institute Genomics Platform"/>
            <consortium name="The Broad Institute Genome Sequencing Center for Infectious Disease"/>
            <person name="Earl A."/>
            <person name="Russ C."/>
            <person name="Gilmore M."/>
            <person name="Surin D."/>
            <person name="Walker B."/>
            <person name="Young S."/>
            <person name="Zeng Q."/>
            <person name="Gargeya S."/>
            <person name="Fitzgerald M."/>
            <person name="Haas B."/>
            <person name="Abouelleil A."/>
            <person name="Allen A.W."/>
            <person name="Alvarado L."/>
            <person name="Arachchi H.M."/>
            <person name="Berlin A.M."/>
            <person name="Chapman S.B."/>
            <person name="Gainer-Dewar J."/>
            <person name="Goldberg J."/>
            <person name="Griggs A."/>
            <person name="Gujja S."/>
            <person name="Hansen M."/>
            <person name="Howarth C."/>
            <person name="Imamovic A."/>
            <person name="Ireland A."/>
            <person name="Larimer J."/>
            <person name="McCowan C."/>
            <person name="Murphy C."/>
            <person name="Pearson M."/>
            <person name="Poon T.W."/>
            <person name="Priest M."/>
            <person name="Roberts A."/>
            <person name="Saif S."/>
            <person name="Shea T."/>
            <person name="Sisk P."/>
            <person name="Sykes S."/>
            <person name="Wortman J."/>
            <person name="Nusbaum C."/>
            <person name="Birren B."/>
        </authorList>
    </citation>
    <scope>NUCLEOTIDE SEQUENCE [LARGE SCALE GENOMIC DNA]</scope>
    <source>
        <strain evidence="4 5">ATCC 43076</strain>
    </source>
</reference>